<comment type="caution">
    <text evidence="3">The sequence shown here is derived from an EMBL/GenBank/DDBJ whole genome shotgun (WGS) entry which is preliminary data.</text>
</comment>
<evidence type="ECO:0000313" key="4">
    <source>
        <dbReference type="Proteomes" id="UP000034753"/>
    </source>
</evidence>
<evidence type="ECO:0000259" key="2">
    <source>
        <dbReference type="PROSITE" id="PS50846"/>
    </source>
</evidence>
<protein>
    <submittedName>
        <fullName evidence="3">Copper/silver-translocating P-type ATPase</fullName>
    </submittedName>
</protein>
<gene>
    <name evidence="3" type="ORF">UU67_C0031G0016</name>
</gene>
<dbReference type="SUPFAM" id="SSF55008">
    <property type="entry name" value="HMA, heavy metal-associated domain"/>
    <property type="match status" value="1"/>
</dbReference>
<dbReference type="GO" id="GO:0046872">
    <property type="term" value="F:metal ion binding"/>
    <property type="evidence" value="ECO:0007669"/>
    <property type="project" value="UniProtKB-KW"/>
</dbReference>
<dbReference type="InterPro" id="IPR006121">
    <property type="entry name" value="HMA_dom"/>
</dbReference>
<dbReference type="PROSITE" id="PS50846">
    <property type="entry name" value="HMA_2"/>
    <property type="match status" value="1"/>
</dbReference>
<evidence type="ECO:0000256" key="1">
    <source>
        <dbReference type="ARBA" id="ARBA00022723"/>
    </source>
</evidence>
<name>A0A0G0ZJM6_9BACT</name>
<dbReference type="FunFam" id="3.30.70.100:FF:000005">
    <property type="entry name" value="Copper-exporting P-type ATPase A"/>
    <property type="match status" value="1"/>
</dbReference>
<reference evidence="3 4" key="1">
    <citation type="journal article" date="2015" name="Nature">
        <title>rRNA introns, odd ribosomes, and small enigmatic genomes across a large radiation of phyla.</title>
        <authorList>
            <person name="Brown C.T."/>
            <person name="Hug L.A."/>
            <person name="Thomas B.C."/>
            <person name="Sharon I."/>
            <person name="Castelle C.J."/>
            <person name="Singh A."/>
            <person name="Wilkins M.J."/>
            <person name="Williams K.H."/>
            <person name="Banfield J.F."/>
        </authorList>
    </citation>
    <scope>NUCLEOTIDE SEQUENCE [LARGE SCALE GENOMIC DNA]</scope>
</reference>
<evidence type="ECO:0000313" key="3">
    <source>
        <dbReference type="EMBL" id="KKS13143.1"/>
    </source>
</evidence>
<organism evidence="3 4">
    <name type="scientific">Candidatus Daviesbacteria bacterium GW2011_GWB1_41_5</name>
    <dbReference type="NCBI Taxonomy" id="1618429"/>
    <lineage>
        <taxon>Bacteria</taxon>
        <taxon>Candidatus Daviesiibacteriota</taxon>
    </lineage>
</organism>
<sequence>MKKIKLKIEGMHCTSCALSIDMDLEDLEGVKSANTSYAKQETEVEYDKEKIELEQILDKIKELGFTPAVL</sequence>
<accession>A0A0G0ZJM6</accession>
<keyword evidence="1" id="KW-0479">Metal-binding</keyword>
<dbReference type="Proteomes" id="UP000034753">
    <property type="component" value="Unassembled WGS sequence"/>
</dbReference>
<proteinExistence type="predicted"/>
<dbReference type="AlphaFoldDB" id="A0A0G0ZJM6"/>
<dbReference type="InterPro" id="IPR036163">
    <property type="entry name" value="HMA_dom_sf"/>
</dbReference>
<dbReference type="PANTHER" id="PTHR46594">
    <property type="entry name" value="P-TYPE CATION-TRANSPORTING ATPASE"/>
    <property type="match status" value="1"/>
</dbReference>
<dbReference type="Gene3D" id="3.30.70.100">
    <property type="match status" value="1"/>
</dbReference>
<dbReference type="PANTHER" id="PTHR46594:SF4">
    <property type="entry name" value="P-TYPE CATION-TRANSPORTING ATPASE"/>
    <property type="match status" value="1"/>
</dbReference>
<dbReference type="CDD" id="cd00371">
    <property type="entry name" value="HMA"/>
    <property type="match status" value="1"/>
</dbReference>
<feature type="domain" description="HMA" evidence="2">
    <location>
        <begin position="2"/>
        <end position="68"/>
    </location>
</feature>
<dbReference type="PRINTS" id="PR00942">
    <property type="entry name" value="CUATPASEI"/>
</dbReference>
<dbReference type="Pfam" id="PF00403">
    <property type="entry name" value="HMA"/>
    <property type="match status" value="1"/>
</dbReference>
<dbReference type="EMBL" id="LCBN01000031">
    <property type="protein sequence ID" value="KKS13143.1"/>
    <property type="molecule type" value="Genomic_DNA"/>
</dbReference>